<proteinExistence type="predicted"/>
<comment type="caution">
    <text evidence="2">The sequence shown here is derived from an EMBL/GenBank/DDBJ whole genome shotgun (WGS) entry which is preliminary data.</text>
</comment>
<reference evidence="2 3" key="1">
    <citation type="submission" date="2017-01" db="EMBL/GenBank/DDBJ databases">
        <authorList>
            <person name="Varghese N."/>
            <person name="Submissions S."/>
        </authorList>
    </citation>
    <scope>NUCLEOTIDE SEQUENCE [LARGE SCALE GENOMIC DNA]</scope>
    <source>
        <strain evidence="2 3">ATCC 35905</strain>
    </source>
</reference>
<name>A0A8G2CLQ7_ACIRU</name>
<evidence type="ECO:0000256" key="1">
    <source>
        <dbReference type="SAM" id="SignalP"/>
    </source>
</evidence>
<sequence length="308" mass="32628">MTSTRKNLASRAICTVGAAGALLALSAAVMPAQAGGPLPYDLITPPPNVNIAIMYNEVTTGNSFYTAGGTKVGNTSVVTDVPILRFVHSFGQVFGAQWGVQIIAPDVNFIGNTKVGGQSLSNNGGFAEPQLSAFIYPYSNPTQDAYLNFTYFFSPAVGAYNRNVSLNASSNSVVNNFEVGFGHRLFGAPKGKRLDFEVWLDGYLYGNNSDGPPIGPFKSTVHTEAAGQVIVYLPYYFHPQTAGYVGLSFEQTIGGKAYLSSPIGNFDTGNRNDVTTIGVNAGTFLAPTIAAQVSLTCAFRWIAITDSV</sequence>
<dbReference type="Pfam" id="PF13557">
    <property type="entry name" value="Phenol_MetA_deg"/>
    <property type="match status" value="1"/>
</dbReference>
<dbReference type="Proteomes" id="UP000186308">
    <property type="component" value="Unassembled WGS sequence"/>
</dbReference>
<dbReference type="RefSeq" id="WP_076454604.1">
    <property type="nucleotide sequence ID" value="NZ_FTNE01000015.1"/>
</dbReference>
<keyword evidence="3" id="KW-1185">Reference proteome</keyword>
<protein>
    <recommendedName>
        <fullName evidence="4">MetA-pathway of phenol degradation</fullName>
    </recommendedName>
</protein>
<dbReference type="InterPro" id="IPR025737">
    <property type="entry name" value="FApF"/>
</dbReference>
<evidence type="ECO:0000313" key="3">
    <source>
        <dbReference type="Proteomes" id="UP000186308"/>
    </source>
</evidence>
<evidence type="ECO:0008006" key="4">
    <source>
        <dbReference type="Google" id="ProtNLM"/>
    </source>
</evidence>
<dbReference type="EMBL" id="FTNE01000015">
    <property type="protein sequence ID" value="SIR08160.1"/>
    <property type="molecule type" value="Genomic_DNA"/>
</dbReference>
<accession>A0A8G2CLQ7</accession>
<feature type="chain" id="PRO_5034029673" description="MetA-pathway of phenol degradation" evidence="1">
    <location>
        <begin position="35"/>
        <end position="308"/>
    </location>
</feature>
<dbReference type="AlphaFoldDB" id="A0A8G2CLQ7"/>
<organism evidence="2 3">
    <name type="scientific">Acidiphilium rubrum</name>
    <dbReference type="NCBI Taxonomy" id="526"/>
    <lineage>
        <taxon>Bacteria</taxon>
        <taxon>Pseudomonadati</taxon>
        <taxon>Pseudomonadota</taxon>
        <taxon>Alphaproteobacteria</taxon>
        <taxon>Acetobacterales</taxon>
        <taxon>Acidocellaceae</taxon>
        <taxon>Acidiphilium</taxon>
    </lineage>
</organism>
<evidence type="ECO:0000313" key="2">
    <source>
        <dbReference type="EMBL" id="SIR08160.1"/>
    </source>
</evidence>
<dbReference type="OrthoDB" id="191143at2"/>
<feature type="signal peptide" evidence="1">
    <location>
        <begin position="1"/>
        <end position="34"/>
    </location>
</feature>
<gene>
    <name evidence="2" type="ORF">SAMN05421828_1151</name>
</gene>
<keyword evidence="1" id="KW-0732">Signal</keyword>